<proteinExistence type="predicted"/>
<dbReference type="OrthoDB" id="128364at2759"/>
<dbReference type="STRING" id="403677.D0NC23"/>
<feature type="region of interest" description="Disordered" evidence="2">
    <location>
        <begin position="1"/>
        <end position="23"/>
    </location>
</feature>
<gene>
    <name evidence="3" type="ORF">PITG_09463</name>
</gene>
<accession>D0NC23</accession>
<feature type="coiled-coil region" evidence="1">
    <location>
        <begin position="28"/>
        <end position="55"/>
    </location>
</feature>
<sequence>MDIKKGRRRQQTPGNKLQSLMGSWIAPAERTEESKQRLRQQLNEVEVSAQRERDKSIVFAAHPKLHDFPWMVSPTVASKHVLKAIKKLAFKKYRSEGESLDVIVDTLQLAAKTSQWQAAALDQDPKRLWAHQNELTEYQDKGKYEQSPYVNDGAPNV</sequence>
<dbReference type="VEuPathDB" id="FungiDB:PITG_09463"/>
<dbReference type="EMBL" id="DS028132">
    <property type="protein sequence ID" value="EEY55537.1"/>
    <property type="molecule type" value="Genomic_DNA"/>
</dbReference>
<dbReference type="InParanoid" id="D0NC23"/>
<dbReference type="GeneID" id="9462582"/>
<dbReference type="RefSeq" id="XP_002903113.1">
    <property type="nucleotide sequence ID" value="XM_002903067.1"/>
</dbReference>
<dbReference type="Proteomes" id="UP000006643">
    <property type="component" value="Unassembled WGS sequence"/>
</dbReference>
<dbReference type="OMA" id="MGSWIAP"/>
<organism evidence="3 4">
    <name type="scientific">Phytophthora infestans (strain T30-4)</name>
    <name type="common">Potato late blight agent</name>
    <dbReference type="NCBI Taxonomy" id="403677"/>
    <lineage>
        <taxon>Eukaryota</taxon>
        <taxon>Sar</taxon>
        <taxon>Stramenopiles</taxon>
        <taxon>Oomycota</taxon>
        <taxon>Peronosporomycetes</taxon>
        <taxon>Peronosporales</taxon>
        <taxon>Peronosporaceae</taxon>
        <taxon>Phytophthora</taxon>
    </lineage>
</organism>
<feature type="compositionally biased region" description="Polar residues" evidence="2">
    <location>
        <begin position="11"/>
        <end position="21"/>
    </location>
</feature>
<keyword evidence="4" id="KW-1185">Reference proteome</keyword>
<evidence type="ECO:0000313" key="3">
    <source>
        <dbReference type="EMBL" id="EEY55537.1"/>
    </source>
</evidence>
<dbReference type="KEGG" id="pif:PITG_09463"/>
<evidence type="ECO:0000256" key="1">
    <source>
        <dbReference type="SAM" id="Coils"/>
    </source>
</evidence>
<feature type="compositionally biased region" description="Basic residues" evidence="2">
    <location>
        <begin position="1"/>
        <end position="10"/>
    </location>
</feature>
<dbReference type="AlphaFoldDB" id="D0NC23"/>
<name>D0NC23_PHYIT</name>
<keyword evidence="1" id="KW-0175">Coiled coil</keyword>
<dbReference type="HOGENOM" id="CLU_1681351_0_0_1"/>
<protein>
    <submittedName>
        <fullName evidence="3">Uncharacterized protein</fullName>
    </submittedName>
</protein>
<evidence type="ECO:0000313" key="4">
    <source>
        <dbReference type="Proteomes" id="UP000006643"/>
    </source>
</evidence>
<evidence type="ECO:0000256" key="2">
    <source>
        <dbReference type="SAM" id="MobiDB-lite"/>
    </source>
</evidence>
<reference evidence="4" key="1">
    <citation type="journal article" date="2009" name="Nature">
        <title>Genome sequence and analysis of the Irish potato famine pathogen Phytophthora infestans.</title>
        <authorList>
            <consortium name="The Broad Institute Genome Sequencing Platform"/>
            <person name="Haas B.J."/>
            <person name="Kamoun S."/>
            <person name="Zody M.C."/>
            <person name="Jiang R.H."/>
            <person name="Handsaker R.E."/>
            <person name="Cano L.M."/>
            <person name="Grabherr M."/>
            <person name="Kodira C.D."/>
            <person name="Raffaele S."/>
            <person name="Torto-Alalibo T."/>
            <person name="Bozkurt T.O."/>
            <person name="Ah-Fong A.M."/>
            <person name="Alvarado L."/>
            <person name="Anderson V.L."/>
            <person name="Armstrong M.R."/>
            <person name="Avrova A."/>
            <person name="Baxter L."/>
            <person name="Beynon J."/>
            <person name="Boevink P.C."/>
            <person name="Bollmann S.R."/>
            <person name="Bos J.I."/>
            <person name="Bulone V."/>
            <person name="Cai G."/>
            <person name="Cakir C."/>
            <person name="Carrington J.C."/>
            <person name="Chawner M."/>
            <person name="Conti L."/>
            <person name="Costanzo S."/>
            <person name="Ewan R."/>
            <person name="Fahlgren N."/>
            <person name="Fischbach M.A."/>
            <person name="Fugelstad J."/>
            <person name="Gilroy E.M."/>
            <person name="Gnerre S."/>
            <person name="Green P.J."/>
            <person name="Grenville-Briggs L.J."/>
            <person name="Griffith J."/>
            <person name="Grunwald N.J."/>
            <person name="Horn K."/>
            <person name="Horner N.R."/>
            <person name="Hu C.H."/>
            <person name="Huitema E."/>
            <person name="Jeong D.H."/>
            <person name="Jones A.M."/>
            <person name="Jones J.D."/>
            <person name="Jones R.W."/>
            <person name="Karlsson E.K."/>
            <person name="Kunjeti S.G."/>
            <person name="Lamour K."/>
            <person name="Liu Z."/>
            <person name="Ma L."/>
            <person name="Maclean D."/>
            <person name="Chibucos M.C."/>
            <person name="McDonald H."/>
            <person name="McWalters J."/>
            <person name="Meijer H.J."/>
            <person name="Morgan W."/>
            <person name="Morris P.F."/>
            <person name="Munro C.A."/>
            <person name="O'Neill K."/>
            <person name="Ospina-Giraldo M."/>
            <person name="Pinzon A."/>
            <person name="Pritchard L."/>
            <person name="Ramsahoye B."/>
            <person name="Ren Q."/>
            <person name="Restrepo S."/>
            <person name="Roy S."/>
            <person name="Sadanandom A."/>
            <person name="Savidor A."/>
            <person name="Schornack S."/>
            <person name="Schwartz D.C."/>
            <person name="Schumann U.D."/>
            <person name="Schwessinger B."/>
            <person name="Seyer L."/>
            <person name="Sharpe T."/>
            <person name="Silvar C."/>
            <person name="Song J."/>
            <person name="Studholme D.J."/>
            <person name="Sykes S."/>
            <person name="Thines M."/>
            <person name="van de Vondervoort P.J."/>
            <person name="Phuntumart V."/>
            <person name="Wawra S."/>
            <person name="Weide R."/>
            <person name="Win J."/>
            <person name="Young C."/>
            <person name="Zhou S."/>
            <person name="Fry W."/>
            <person name="Meyers B.C."/>
            <person name="van West P."/>
            <person name="Ristaino J."/>
            <person name="Govers F."/>
            <person name="Birch P.R."/>
            <person name="Whisson S.C."/>
            <person name="Judelson H.S."/>
            <person name="Nusbaum C."/>
        </authorList>
    </citation>
    <scope>NUCLEOTIDE SEQUENCE [LARGE SCALE GENOMIC DNA]</scope>
    <source>
        <strain evidence="4">T30-4</strain>
    </source>
</reference>